<keyword evidence="16" id="KW-0675">Receptor</keyword>
<keyword evidence="6" id="KW-0408">Iron</keyword>
<dbReference type="Gene3D" id="2.40.170.20">
    <property type="entry name" value="TonB-dependent receptor, beta-barrel domain"/>
    <property type="match status" value="1"/>
</dbReference>
<evidence type="ECO:0000256" key="2">
    <source>
        <dbReference type="ARBA" id="ARBA00022448"/>
    </source>
</evidence>
<dbReference type="GO" id="GO:0009279">
    <property type="term" value="C:cell outer membrane"/>
    <property type="evidence" value="ECO:0007669"/>
    <property type="project" value="UniProtKB-SubCell"/>
</dbReference>
<proteinExistence type="inferred from homology"/>
<evidence type="ECO:0000256" key="12">
    <source>
        <dbReference type="RuleBase" id="RU003357"/>
    </source>
</evidence>
<evidence type="ECO:0000256" key="9">
    <source>
        <dbReference type="ARBA" id="ARBA00023136"/>
    </source>
</evidence>
<reference evidence="16 17" key="1">
    <citation type="submission" date="2019-12" db="EMBL/GenBank/DDBJ databases">
        <title>Genomic-based taxomic classification of the family Erythrobacteraceae.</title>
        <authorList>
            <person name="Xu L."/>
        </authorList>
    </citation>
    <scope>NUCLEOTIDE SEQUENCE [LARGE SCALE GENOMIC DNA]</scope>
    <source>
        <strain evidence="16 17">S36</strain>
    </source>
</reference>
<evidence type="ECO:0000313" key="17">
    <source>
        <dbReference type="Proteomes" id="UP000469430"/>
    </source>
</evidence>
<feature type="domain" description="TonB-dependent receptor plug" evidence="15">
    <location>
        <begin position="62"/>
        <end position="168"/>
    </location>
</feature>
<keyword evidence="2 11" id="KW-0813">Transport</keyword>
<dbReference type="Pfam" id="PF00593">
    <property type="entry name" value="TonB_dep_Rec_b-barrel"/>
    <property type="match status" value="1"/>
</dbReference>
<dbReference type="EMBL" id="WTYJ01000004">
    <property type="protein sequence ID" value="MXP00499.1"/>
    <property type="molecule type" value="Genomic_DNA"/>
</dbReference>
<dbReference type="RefSeq" id="WP_161392242.1">
    <property type="nucleotide sequence ID" value="NZ_JBHSCP010000003.1"/>
</dbReference>
<comment type="subcellular location">
    <subcellularLocation>
        <location evidence="1 11">Cell outer membrane</location>
        <topology evidence="1 11">Multi-pass membrane protein</topology>
    </subcellularLocation>
</comment>
<evidence type="ECO:0000259" key="15">
    <source>
        <dbReference type="Pfam" id="PF07715"/>
    </source>
</evidence>
<dbReference type="InterPro" id="IPR000531">
    <property type="entry name" value="Beta-barrel_TonB"/>
</dbReference>
<evidence type="ECO:0000256" key="3">
    <source>
        <dbReference type="ARBA" id="ARBA00022452"/>
    </source>
</evidence>
<evidence type="ECO:0000313" key="16">
    <source>
        <dbReference type="EMBL" id="MXP00499.1"/>
    </source>
</evidence>
<feature type="chain" id="PRO_5026240465" evidence="13">
    <location>
        <begin position="31"/>
        <end position="713"/>
    </location>
</feature>
<keyword evidence="8 12" id="KW-0798">TonB box</keyword>
<dbReference type="PANTHER" id="PTHR32552">
    <property type="entry name" value="FERRICHROME IRON RECEPTOR-RELATED"/>
    <property type="match status" value="1"/>
</dbReference>
<comment type="similarity">
    <text evidence="11 12">Belongs to the TonB-dependent receptor family.</text>
</comment>
<sequence>MRRARLHRWILAGSALTGATLAGWAQPVLAQQAGGAAPEPVQAEEASGSGIIVTARRREERLEDIPVSVTAVSDDLLDAVQATNVRDVARLAPNLTIDSDTPTRSFVSMRGIGTTLADSVQPGVGIFVDGIFLPATSFFNSPLMDVERVEVLRGPQGTLFGNNTLGGAVNIVTKDPTNDLSGQVNGSYAWADDFASLAGSLSGAIVPDVVRFRVSGAYHREDGFITNLMTGNHLNSSRQFSVRGRLDFLLSPDAKLTLGMFHDNVRGGYFPYNQISGPTDYDYTSEQNLDSYGLDRYTGINGKGEFDIGSIDSKLTLIGSYVHRKREVVWDVDLGPTDFIRSNDFGKLDTYSAEARLETRLSDSLSTLVGIFYTKYNDHTETNTFIVPENLLAPGRAETSNRNQAVFANVFWNPTDQLEIAVGARYDEQALTSTSAFTTAAYKVNELQPRASVTMHWTPDFMTYASVARGVRGGGQNPPGSPNLIYGNDSVWTYELGTKFSAFDGALSVAADVFYNDYSDYIGVNAIVPSTNSSAAIAVMLNTGDVESYGAEIEATWQVNPEWQIYGNVGLLHARTTNQDGFIAVTGFALPTNRLLYTPDWTFFVGSNYEIPLGNGTLKLDANLAGKGDRPGFSYSQIGPVFMDAYYITNASIKYEIGNVSLGVFANNLFDEKYYSTYFDISILGAALPPGMASNTGVTGARRRIGLTGSLKF</sequence>
<protein>
    <submittedName>
        <fullName evidence="16">TonB-dependent receptor</fullName>
    </submittedName>
</protein>
<evidence type="ECO:0000256" key="10">
    <source>
        <dbReference type="ARBA" id="ARBA00023237"/>
    </source>
</evidence>
<keyword evidence="5 11" id="KW-0812">Transmembrane</keyword>
<dbReference type="OrthoDB" id="9775095at2"/>
<evidence type="ECO:0000256" key="5">
    <source>
        <dbReference type="ARBA" id="ARBA00022692"/>
    </source>
</evidence>
<organism evidence="16 17">
    <name type="scientific">Croceibacterium xixiisoli</name>
    <dbReference type="NCBI Taxonomy" id="1476466"/>
    <lineage>
        <taxon>Bacteria</taxon>
        <taxon>Pseudomonadati</taxon>
        <taxon>Pseudomonadota</taxon>
        <taxon>Alphaproteobacteria</taxon>
        <taxon>Sphingomonadales</taxon>
        <taxon>Erythrobacteraceae</taxon>
        <taxon>Croceibacterium</taxon>
    </lineage>
</organism>
<gene>
    <name evidence="16" type="ORF">GRI97_16030</name>
</gene>
<evidence type="ECO:0000259" key="14">
    <source>
        <dbReference type="Pfam" id="PF00593"/>
    </source>
</evidence>
<dbReference type="SUPFAM" id="SSF56935">
    <property type="entry name" value="Porins"/>
    <property type="match status" value="1"/>
</dbReference>
<dbReference type="PANTHER" id="PTHR32552:SF81">
    <property type="entry name" value="TONB-DEPENDENT OUTER MEMBRANE RECEPTOR"/>
    <property type="match status" value="1"/>
</dbReference>
<keyword evidence="13" id="KW-0732">Signal</keyword>
<keyword evidence="10 11" id="KW-0998">Cell outer membrane</keyword>
<dbReference type="InterPro" id="IPR039426">
    <property type="entry name" value="TonB-dep_rcpt-like"/>
</dbReference>
<keyword evidence="7" id="KW-0406">Ion transport</keyword>
<evidence type="ECO:0000256" key="7">
    <source>
        <dbReference type="ARBA" id="ARBA00023065"/>
    </source>
</evidence>
<keyword evidence="4" id="KW-0410">Iron transport</keyword>
<dbReference type="CDD" id="cd01347">
    <property type="entry name" value="ligand_gated_channel"/>
    <property type="match status" value="1"/>
</dbReference>
<dbReference type="AlphaFoldDB" id="A0A6I4U0V7"/>
<evidence type="ECO:0000256" key="13">
    <source>
        <dbReference type="SAM" id="SignalP"/>
    </source>
</evidence>
<comment type="caution">
    <text evidence="16">The sequence shown here is derived from an EMBL/GenBank/DDBJ whole genome shotgun (WGS) entry which is preliminary data.</text>
</comment>
<dbReference type="PROSITE" id="PS52016">
    <property type="entry name" value="TONB_DEPENDENT_REC_3"/>
    <property type="match status" value="1"/>
</dbReference>
<evidence type="ECO:0000256" key="4">
    <source>
        <dbReference type="ARBA" id="ARBA00022496"/>
    </source>
</evidence>
<evidence type="ECO:0000256" key="6">
    <source>
        <dbReference type="ARBA" id="ARBA00023004"/>
    </source>
</evidence>
<evidence type="ECO:0000256" key="1">
    <source>
        <dbReference type="ARBA" id="ARBA00004571"/>
    </source>
</evidence>
<dbReference type="InterPro" id="IPR012910">
    <property type="entry name" value="Plug_dom"/>
</dbReference>
<feature type="signal peptide" evidence="13">
    <location>
        <begin position="1"/>
        <end position="30"/>
    </location>
</feature>
<evidence type="ECO:0000256" key="8">
    <source>
        <dbReference type="ARBA" id="ARBA00023077"/>
    </source>
</evidence>
<dbReference type="GO" id="GO:0006826">
    <property type="term" value="P:iron ion transport"/>
    <property type="evidence" value="ECO:0007669"/>
    <property type="project" value="UniProtKB-KW"/>
</dbReference>
<keyword evidence="17" id="KW-1185">Reference proteome</keyword>
<dbReference type="Proteomes" id="UP000469430">
    <property type="component" value="Unassembled WGS sequence"/>
</dbReference>
<evidence type="ECO:0000256" key="11">
    <source>
        <dbReference type="PROSITE-ProRule" id="PRU01360"/>
    </source>
</evidence>
<keyword evidence="3 11" id="KW-1134">Transmembrane beta strand</keyword>
<dbReference type="Pfam" id="PF07715">
    <property type="entry name" value="Plug"/>
    <property type="match status" value="1"/>
</dbReference>
<name>A0A6I4U0V7_9SPHN</name>
<dbReference type="InterPro" id="IPR036942">
    <property type="entry name" value="Beta-barrel_TonB_sf"/>
</dbReference>
<keyword evidence="9 11" id="KW-0472">Membrane</keyword>
<accession>A0A6I4U0V7</accession>
<feature type="domain" description="TonB-dependent receptor-like beta-barrel" evidence="14">
    <location>
        <begin position="254"/>
        <end position="669"/>
    </location>
</feature>